<feature type="region of interest" description="Disordered" evidence="1">
    <location>
        <begin position="1"/>
        <end position="35"/>
    </location>
</feature>
<keyword evidence="3" id="KW-1185">Reference proteome</keyword>
<evidence type="ECO:0000256" key="1">
    <source>
        <dbReference type="SAM" id="MobiDB-lite"/>
    </source>
</evidence>
<reference evidence="2 3" key="1">
    <citation type="submission" date="2018-11" db="EMBL/GenBank/DDBJ databases">
        <authorList>
            <consortium name="Pathogen Informatics"/>
        </authorList>
    </citation>
    <scope>NUCLEOTIDE SEQUENCE [LARGE SCALE GENOMIC DNA]</scope>
</reference>
<protein>
    <submittedName>
        <fullName evidence="2">Uncharacterized protein</fullName>
    </submittedName>
</protein>
<evidence type="ECO:0000313" key="2">
    <source>
        <dbReference type="EMBL" id="VDK73498.1"/>
    </source>
</evidence>
<dbReference type="Proteomes" id="UP000271889">
    <property type="component" value="Unassembled WGS sequence"/>
</dbReference>
<evidence type="ECO:0000313" key="3">
    <source>
        <dbReference type="Proteomes" id="UP000271889"/>
    </source>
</evidence>
<dbReference type="AlphaFoldDB" id="A0A3P6U4A4"/>
<accession>A0A3P6U4A4</accession>
<proteinExistence type="predicted"/>
<dbReference type="OrthoDB" id="5876619at2759"/>
<dbReference type="EMBL" id="UYRV01023387">
    <property type="protein sequence ID" value="VDK73498.1"/>
    <property type="molecule type" value="Genomic_DNA"/>
</dbReference>
<name>A0A3P6U4A4_CYLGO</name>
<organism evidence="2 3">
    <name type="scientific">Cylicostephanus goldi</name>
    <name type="common">Nematode worm</name>
    <dbReference type="NCBI Taxonomy" id="71465"/>
    <lineage>
        <taxon>Eukaryota</taxon>
        <taxon>Metazoa</taxon>
        <taxon>Ecdysozoa</taxon>
        <taxon>Nematoda</taxon>
        <taxon>Chromadorea</taxon>
        <taxon>Rhabditida</taxon>
        <taxon>Rhabditina</taxon>
        <taxon>Rhabditomorpha</taxon>
        <taxon>Strongyloidea</taxon>
        <taxon>Strongylidae</taxon>
        <taxon>Cylicostephanus</taxon>
    </lineage>
</organism>
<sequence>MTSQDTRAMLSGDTVETYQEHDDDDKDSLGGEMDTMLRDYPTTLTTFETTAIAPDGTVQTISRRVETRRGNADAFFSFRISHVDTPGVELRCHCESKVLIFLGNAFRTMSVMSES</sequence>
<gene>
    <name evidence="2" type="ORF">CGOC_LOCUS6942</name>
</gene>